<name>A0A137NUS9_CONC2</name>
<keyword evidence="4" id="KW-0812">Transmembrane</keyword>
<dbReference type="InterPro" id="IPR050271">
    <property type="entry name" value="UDP-glycosyltransferase"/>
</dbReference>
<evidence type="ECO:0000256" key="4">
    <source>
        <dbReference type="SAM" id="Phobius"/>
    </source>
</evidence>
<dbReference type="OrthoDB" id="5835829at2759"/>
<keyword evidence="4" id="KW-1133">Transmembrane helix</keyword>
<comment type="similarity">
    <text evidence="3">Belongs to the UDP-glycosyltransferase family.</text>
</comment>
<accession>A0A137NUS9</accession>
<proteinExistence type="inferred from homology"/>
<keyword evidence="1 3" id="KW-0328">Glycosyltransferase</keyword>
<dbReference type="OMA" id="KHATFGA"/>
<dbReference type="PANTHER" id="PTHR48043">
    <property type="entry name" value="EG:EG0003.4 PROTEIN-RELATED"/>
    <property type="match status" value="1"/>
</dbReference>
<keyword evidence="7" id="KW-1185">Reference proteome</keyword>
<dbReference type="GO" id="GO:0008194">
    <property type="term" value="F:UDP-glycosyltransferase activity"/>
    <property type="evidence" value="ECO:0007669"/>
    <property type="project" value="InterPro"/>
</dbReference>
<dbReference type="PANTHER" id="PTHR48043:SF145">
    <property type="entry name" value="FI06409P-RELATED"/>
    <property type="match status" value="1"/>
</dbReference>
<evidence type="ECO:0000313" key="7">
    <source>
        <dbReference type="Proteomes" id="UP000070444"/>
    </source>
</evidence>
<evidence type="ECO:0000313" key="6">
    <source>
        <dbReference type="EMBL" id="KXN66507.1"/>
    </source>
</evidence>
<dbReference type="PROSITE" id="PS00375">
    <property type="entry name" value="UDPGT"/>
    <property type="match status" value="1"/>
</dbReference>
<dbReference type="InterPro" id="IPR002213">
    <property type="entry name" value="UDP_glucos_trans"/>
</dbReference>
<dbReference type="Proteomes" id="UP000070444">
    <property type="component" value="Unassembled WGS sequence"/>
</dbReference>
<keyword evidence="2 3" id="KW-0808">Transferase</keyword>
<sequence length="491" mass="55316">MNLKKLALISLGLSPLNASISVETSPEPLNIALSSTFGSRSHVKYLFEIAQHLRNRGHNIIYAAPQGNFKFSKPYNYTEYDIGVCIDSARKSNIPLIEGFQGLLLGIGDAPFITNAIDYSPTTTESLKFYQRFEQAVIEPLKMIYYYYDFANKMNEVRRKFGVPQTSNPYGAFDQIMKISNTYIGFDEPRPISSTLKLVGPVMDNHIPPLNEELKTFLGSHKTMYVAFGSNVVLNERILKILMSSMQLAIDSGAVEAILWGLGNTNHEAFPKTYEVDGKTYSTKSILDGSHPYIKTLSWAPQIAILNHQNTKLFISHGGIESCQEAIHSGTPLLLMPIFGDQPINARLIKNRGIGDFVVALAATPYDLLEKIKELTREDNYILHDKIRHIQSISHERNSMRESNAKFIEQYAISAKICRKSHPPKPFEIPCELDPYMEASSRMSFIAAYKIDVILTLFSIGLVIVFTCLYAIYLLIKLLVQIPKQSKQKEE</sequence>
<keyword evidence="4" id="KW-0472">Membrane</keyword>
<dbReference type="Gene3D" id="3.40.50.2000">
    <property type="entry name" value="Glycogen Phosphorylase B"/>
    <property type="match status" value="1"/>
</dbReference>
<evidence type="ECO:0000256" key="5">
    <source>
        <dbReference type="SAM" id="SignalP"/>
    </source>
</evidence>
<evidence type="ECO:0000256" key="1">
    <source>
        <dbReference type="ARBA" id="ARBA00022676"/>
    </source>
</evidence>
<organism evidence="6 7">
    <name type="scientific">Conidiobolus coronatus (strain ATCC 28846 / CBS 209.66 / NRRL 28638)</name>
    <name type="common">Delacroixia coronata</name>
    <dbReference type="NCBI Taxonomy" id="796925"/>
    <lineage>
        <taxon>Eukaryota</taxon>
        <taxon>Fungi</taxon>
        <taxon>Fungi incertae sedis</taxon>
        <taxon>Zoopagomycota</taxon>
        <taxon>Entomophthoromycotina</taxon>
        <taxon>Entomophthoromycetes</taxon>
        <taxon>Entomophthorales</taxon>
        <taxon>Ancylistaceae</taxon>
        <taxon>Conidiobolus</taxon>
    </lineage>
</organism>
<protein>
    <submittedName>
        <fullName evidence="6">Glycosyltransferase family 1 protein</fullName>
    </submittedName>
</protein>
<keyword evidence="5" id="KW-0732">Signal</keyword>
<evidence type="ECO:0000256" key="2">
    <source>
        <dbReference type="ARBA" id="ARBA00022679"/>
    </source>
</evidence>
<feature type="transmembrane region" description="Helical" evidence="4">
    <location>
        <begin position="453"/>
        <end position="480"/>
    </location>
</feature>
<evidence type="ECO:0000256" key="3">
    <source>
        <dbReference type="RuleBase" id="RU003718"/>
    </source>
</evidence>
<dbReference type="EMBL" id="KQ964717">
    <property type="protein sequence ID" value="KXN66507.1"/>
    <property type="molecule type" value="Genomic_DNA"/>
</dbReference>
<feature type="chain" id="PRO_5007294076" evidence="5">
    <location>
        <begin position="19"/>
        <end position="491"/>
    </location>
</feature>
<feature type="signal peptide" evidence="5">
    <location>
        <begin position="1"/>
        <end position="18"/>
    </location>
</feature>
<dbReference type="CDD" id="cd03784">
    <property type="entry name" value="GT1_Gtf-like"/>
    <property type="match status" value="1"/>
</dbReference>
<dbReference type="InterPro" id="IPR035595">
    <property type="entry name" value="UDP_glycos_trans_CS"/>
</dbReference>
<dbReference type="AlphaFoldDB" id="A0A137NUS9"/>
<dbReference type="SUPFAM" id="SSF53756">
    <property type="entry name" value="UDP-Glycosyltransferase/glycogen phosphorylase"/>
    <property type="match status" value="1"/>
</dbReference>
<gene>
    <name evidence="6" type="ORF">CONCODRAFT_11638</name>
</gene>
<reference evidence="6 7" key="1">
    <citation type="journal article" date="2015" name="Genome Biol. Evol.">
        <title>Phylogenomic analyses indicate that early fungi evolved digesting cell walls of algal ancestors of land plants.</title>
        <authorList>
            <person name="Chang Y."/>
            <person name="Wang S."/>
            <person name="Sekimoto S."/>
            <person name="Aerts A.L."/>
            <person name="Choi C."/>
            <person name="Clum A."/>
            <person name="LaButti K.M."/>
            <person name="Lindquist E.A."/>
            <person name="Yee Ngan C."/>
            <person name="Ohm R.A."/>
            <person name="Salamov A.A."/>
            <person name="Grigoriev I.V."/>
            <person name="Spatafora J.W."/>
            <person name="Berbee M.L."/>
        </authorList>
    </citation>
    <scope>NUCLEOTIDE SEQUENCE [LARGE SCALE GENOMIC DNA]</scope>
    <source>
        <strain evidence="6 7">NRRL 28638</strain>
    </source>
</reference>
<dbReference type="Pfam" id="PF00201">
    <property type="entry name" value="UDPGT"/>
    <property type="match status" value="1"/>
</dbReference>